<dbReference type="RefSeq" id="WP_283886261.1">
    <property type="nucleotide sequence ID" value="NZ_CP126099.1"/>
</dbReference>
<feature type="domain" description="Protein NO VEIN C-terminal" evidence="1">
    <location>
        <begin position="2"/>
        <end position="55"/>
    </location>
</feature>
<evidence type="ECO:0000313" key="2">
    <source>
        <dbReference type="EMBL" id="WHY31816.1"/>
    </source>
</evidence>
<evidence type="ECO:0000313" key="3">
    <source>
        <dbReference type="Proteomes" id="UP001178303"/>
    </source>
</evidence>
<gene>
    <name evidence="2" type="ORF">QNH45_04810</name>
</gene>
<name>A0AA95LZR5_9BACI</name>
<accession>A0AA95LZR5</accession>
<sequence>MRSFKEDGSPLYLEVKTTKGGINSDFFISPNELAFSEEHSNSYQLIRVYEYNSATNSGKFYKVEGNLNKKLNLRSVQYSARF</sequence>
<dbReference type="AlphaFoldDB" id="A0AA95LZR5"/>
<reference evidence="2" key="1">
    <citation type="submission" date="2023-05" db="EMBL/GenBank/DDBJ databases">
        <title>Comparative genomics of Bacillaceae isolates and their secondary metabolite potential.</title>
        <authorList>
            <person name="Song L."/>
            <person name="Nielsen L.J."/>
            <person name="Mohite O."/>
            <person name="Xu X."/>
            <person name="Weber T."/>
            <person name="Kovacs A.T."/>
        </authorList>
    </citation>
    <scope>NUCLEOTIDE SEQUENCE</scope>
    <source>
        <strain evidence="2">LN15</strain>
    </source>
</reference>
<dbReference type="EMBL" id="CP126099">
    <property type="protein sequence ID" value="WHY31816.1"/>
    <property type="molecule type" value="Genomic_DNA"/>
</dbReference>
<evidence type="ECO:0000259" key="1">
    <source>
        <dbReference type="Pfam" id="PF13020"/>
    </source>
</evidence>
<dbReference type="Proteomes" id="UP001178303">
    <property type="component" value="Chromosome"/>
</dbReference>
<organism evidence="2 3">
    <name type="scientific">Bacillus wiedmannii</name>
    <dbReference type="NCBI Taxonomy" id="1890302"/>
    <lineage>
        <taxon>Bacteria</taxon>
        <taxon>Bacillati</taxon>
        <taxon>Bacillota</taxon>
        <taxon>Bacilli</taxon>
        <taxon>Bacillales</taxon>
        <taxon>Bacillaceae</taxon>
        <taxon>Bacillus</taxon>
        <taxon>Bacillus cereus group</taxon>
    </lineage>
</organism>
<protein>
    <submittedName>
        <fullName evidence="2">DUF3883 domain-containing protein</fullName>
    </submittedName>
</protein>
<dbReference type="InterPro" id="IPR024975">
    <property type="entry name" value="NOV_C"/>
</dbReference>
<dbReference type="Pfam" id="PF13020">
    <property type="entry name" value="NOV_C"/>
    <property type="match status" value="1"/>
</dbReference>
<proteinExistence type="predicted"/>